<accession>A0A9R1VR08</accession>
<feature type="domain" description="Reverse transcriptase zinc-binding" evidence="1">
    <location>
        <begin position="106"/>
        <end position="168"/>
    </location>
</feature>
<evidence type="ECO:0000259" key="1">
    <source>
        <dbReference type="Pfam" id="PF13966"/>
    </source>
</evidence>
<sequence>MVKVVGGVWQKIVRYINQLHERDLIPSDAMSRVVGNGTYTWSDVWYSGIPFKVKFPRLFALSTSKDVFISELWCSNAWSFSWCRPIRGGVEIQQLDGGLTRRDSLSSLHATRWNRYVPIKINVFFWCVLLDRIPVRSKLILLFSLICQDFQEDANHVFLKCSAVIQVWRCIASWLDVDIPSFSSMIDWVDARSNARMERIIIESVCMVVIWVVWTYQNAFLFSSSKPRKQLLFDSVVETSFRWFTFRNSKARINWVEWMKNSILNLLCF</sequence>
<dbReference type="AlphaFoldDB" id="A0A9R1VR08"/>
<dbReference type="InterPro" id="IPR026960">
    <property type="entry name" value="RVT-Znf"/>
</dbReference>
<proteinExistence type="predicted"/>
<name>A0A9R1VR08_LACSA</name>
<gene>
    <name evidence="2" type="ORF">LSAT_V11C400223850</name>
</gene>
<dbReference type="EMBL" id="NBSK02000004">
    <property type="protein sequence ID" value="KAJ0210950.1"/>
    <property type="molecule type" value="Genomic_DNA"/>
</dbReference>
<dbReference type="Proteomes" id="UP000235145">
    <property type="component" value="Unassembled WGS sequence"/>
</dbReference>
<evidence type="ECO:0000313" key="2">
    <source>
        <dbReference type="EMBL" id="KAJ0210950.1"/>
    </source>
</evidence>
<comment type="caution">
    <text evidence="2">The sequence shown here is derived from an EMBL/GenBank/DDBJ whole genome shotgun (WGS) entry which is preliminary data.</text>
</comment>
<organism evidence="2 3">
    <name type="scientific">Lactuca sativa</name>
    <name type="common">Garden lettuce</name>
    <dbReference type="NCBI Taxonomy" id="4236"/>
    <lineage>
        <taxon>Eukaryota</taxon>
        <taxon>Viridiplantae</taxon>
        <taxon>Streptophyta</taxon>
        <taxon>Embryophyta</taxon>
        <taxon>Tracheophyta</taxon>
        <taxon>Spermatophyta</taxon>
        <taxon>Magnoliopsida</taxon>
        <taxon>eudicotyledons</taxon>
        <taxon>Gunneridae</taxon>
        <taxon>Pentapetalae</taxon>
        <taxon>asterids</taxon>
        <taxon>campanulids</taxon>
        <taxon>Asterales</taxon>
        <taxon>Asteraceae</taxon>
        <taxon>Cichorioideae</taxon>
        <taxon>Cichorieae</taxon>
        <taxon>Lactucinae</taxon>
        <taxon>Lactuca</taxon>
    </lineage>
</organism>
<keyword evidence="3" id="KW-1185">Reference proteome</keyword>
<protein>
    <recommendedName>
        <fullName evidence="1">Reverse transcriptase zinc-binding domain-containing protein</fullName>
    </recommendedName>
</protein>
<dbReference type="Pfam" id="PF13966">
    <property type="entry name" value="zf-RVT"/>
    <property type="match status" value="1"/>
</dbReference>
<dbReference type="PANTHER" id="PTHR36617">
    <property type="entry name" value="PROTEIN, PUTATIVE-RELATED"/>
    <property type="match status" value="1"/>
</dbReference>
<evidence type="ECO:0000313" key="3">
    <source>
        <dbReference type="Proteomes" id="UP000235145"/>
    </source>
</evidence>
<dbReference type="PANTHER" id="PTHR36617:SF16">
    <property type="entry name" value="OS04G0516500 PROTEIN"/>
    <property type="match status" value="1"/>
</dbReference>
<reference evidence="2 3" key="1">
    <citation type="journal article" date="2017" name="Nat. Commun.">
        <title>Genome assembly with in vitro proximity ligation data and whole-genome triplication in lettuce.</title>
        <authorList>
            <person name="Reyes-Chin-Wo S."/>
            <person name="Wang Z."/>
            <person name="Yang X."/>
            <person name="Kozik A."/>
            <person name="Arikit S."/>
            <person name="Song C."/>
            <person name="Xia L."/>
            <person name="Froenicke L."/>
            <person name="Lavelle D.O."/>
            <person name="Truco M.J."/>
            <person name="Xia R."/>
            <person name="Zhu S."/>
            <person name="Xu C."/>
            <person name="Xu H."/>
            <person name="Xu X."/>
            <person name="Cox K."/>
            <person name="Korf I."/>
            <person name="Meyers B.C."/>
            <person name="Michelmore R.W."/>
        </authorList>
    </citation>
    <scope>NUCLEOTIDE SEQUENCE [LARGE SCALE GENOMIC DNA]</scope>
    <source>
        <strain evidence="3">cv. Salinas</strain>
        <tissue evidence="2">Seedlings</tissue>
    </source>
</reference>